<dbReference type="AlphaFoldDB" id="A0A084F1Q9"/>
<dbReference type="PANTHER" id="PTHR10916">
    <property type="entry name" value="60S RIBOSOMAL PROTEIN L35/50S RIBOSOMAL PROTEIN L29"/>
    <property type="match status" value="1"/>
</dbReference>
<dbReference type="CDD" id="cd00427">
    <property type="entry name" value="Ribosomal_L29_HIP"/>
    <property type="match status" value="1"/>
</dbReference>
<dbReference type="GO" id="GO:0006412">
    <property type="term" value="P:translation"/>
    <property type="evidence" value="ECO:0007669"/>
    <property type="project" value="UniProtKB-UniRule"/>
</dbReference>
<sequence>MSSVVQDLRKKNSAELEQIVVDLKAKLLEQRFAAANGEAVKPHTIKEIKKTIAKALTILNERSLAEENKEAK</sequence>
<dbReference type="EMBL" id="JFDP01000002">
    <property type="protein sequence ID" value="KEZ24151.1"/>
    <property type="molecule type" value="Genomic_DNA"/>
</dbReference>
<dbReference type="SUPFAM" id="SSF46561">
    <property type="entry name" value="Ribosomal protein L29 (L29p)"/>
    <property type="match status" value="1"/>
</dbReference>
<dbReference type="HAMAP" id="MF_00374">
    <property type="entry name" value="Ribosomal_uL29"/>
    <property type="match status" value="1"/>
</dbReference>
<keyword evidence="3 5" id="KW-0687">Ribonucleoprotein</keyword>
<gene>
    <name evidence="5 6" type="primary">rpmC</name>
    <name evidence="6" type="ORF">UDIV_0370</name>
</gene>
<proteinExistence type="inferred from homology"/>
<dbReference type="InterPro" id="IPR001854">
    <property type="entry name" value="Ribosomal_uL29"/>
</dbReference>
<dbReference type="eggNOG" id="COG0255">
    <property type="taxonomic scope" value="Bacteria"/>
</dbReference>
<evidence type="ECO:0000256" key="2">
    <source>
        <dbReference type="ARBA" id="ARBA00022980"/>
    </source>
</evidence>
<dbReference type="Proteomes" id="UP000028537">
    <property type="component" value="Unassembled WGS sequence"/>
</dbReference>
<comment type="similarity">
    <text evidence="1 5">Belongs to the universal ribosomal protein uL29 family.</text>
</comment>
<evidence type="ECO:0000313" key="7">
    <source>
        <dbReference type="Proteomes" id="UP000028537"/>
    </source>
</evidence>
<reference evidence="6 7" key="1">
    <citation type="submission" date="2014-02" db="EMBL/GenBank/DDBJ databases">
        <title>Genome sequence of Ureaplasma diversum strain 246.</title>
        <authorList>
            <person name="Sirand-Pugnet P."/>
            <person name="Breton M."/>
            <person name="Dordet-Frisoni E."/>
            <person name="Baranowski E."/>
            <person name="Barre A."/>
            <person name="Couture C."/>
            <person name="Dupuy V."/>
            <person name="Gaurivaud P."/>
            <person name="Jacob D."/>
            <person name="Lemaitre C."/>
            <person name="Manso-Silvan L."/>
            <person name="Nikolski M."/>
            <person name="Nouvel L.-X."/>
            <person name="Poumarat F."/>
            <person name="Tardy F."/>
            <person name="Thebault P."/>
            <person name="Theil S."/>
            <person name="Citti C."/>
            <person name="Thiaucourt F."/>
            <person name="Blanchard A."/>
        </authorList>
    </citation>
    <scope>NUCLEOTIDE SEQUENCE [LARGE SCALE GENOMIC DNA]</scope>
    <source>
        <strain evidence="6 7">NCTC 246</strain>
    </source>
</reference>
<comment type="caution">
    <text evidence="6">The sequence shown here is derived from an EMBL/GenBank/DDBJ whole genome shotgun (WGS) entry which is preliminary data.</text>
</comment>
<evidence type="ECO:0000256" key="1">
    <source>
        <dbReference type="ARBA" id="ARBA00009254"/>
    </source>
</evidence>
<dbReference type="GO" id="GO:0003735">
    <property type="term" value="F:structural constituent of ribosome"/>
    <property type="evidence" value="ECO:0007669"/>
    <property type="project" value="InterPro"/>
</dbReference>
<keyword evidence="7" id="KW-1185">Reference proteome</keyword>
<dbReference type="GO" id="GO:0022625">
    <property type="term" value="C:cytosolic large ribosomal subunit"/>
    <property type="evidence" value="ECO:0007669"/>
    <property type="project" value="TreeGrafter"/>
</dbReference>
<keyword evidence="2 5" id="KW-0689">Ribosomal protein</keyword>
<dbReference type="InterPro" id="IPR050063">
    <property type="entry name" value="Ribosomal_protein_uL29"/>
</dbReference>
<dbReference type="InterPro" id="IPR036049">
    <property type="entry name" value="Ribosomal_uL29_sf"/>
</dbReference>
<dbReference type="NCBIfam" id="TIGR00012">
    <property type="entry name" value="L29"/>
    <property type="match status" value="1"/>
</dbReference>
<dbReference type="PANTHER" id="PTHR10916:SF0">
    <property type="entry name" value="LARGE RIBOSOMAL SUBUNIT PROTEIN UL29C"/>
    <property type="match status" value="1"/>
</dbReference>
<name>A0A084F1Q9_9BACT</name>
<evidence type="ECO:0000256" key="5">
    <source>
        <dbReference type="HAMAP-Rule" id="MF_00374"/>
    </source>
</evidence>
<organism evidence="6 7">
    <name type="scientific">Ureaplasma diversum NCTC 246</name>
    <dbReference type="NCBI Taxonomy" id="1188241"/>
    <lineage>
        <taxon>Bacteria</taxon>
        <taxon>Bacillati</taxon>
        <taxon>Mycoplasmatota</taxon>
        <taxon>Mycoplasmoidales</taxon>
        <taxon>Mycoplasmoidaceae</taxon>
        <taxon>Ureaplasma</taxon>
    </lineage>
</organism>
<dbReference type="Gene3D" id="1.10.287.310">
    <property type="match status" value="1"/>
</dbReference>
<dbReference type="Pfam" id="PF00831">
    <property type="entry name" value="Ribosomal_L29"/>
    <property type="match status" value="1"/>
</dbReference>
<evidence type="ECO:0000256" key="4">
    <source>
        <dbReference type="ARBA" id="ARBA00035204"/>
    </source>
</evidence>
<dbReference type="InterPro" id="IPR018254">
    <property type="entry name" value="Ribosomal_uL29_CS"/>
</dbReference>
<evidence type="ECO:0000256" key="3">
    <source>
        <dbReference type="ARBA" id="ARBA00023274"/>
    </source>
</evidence>
<protein>
    <recommendedName>
        <fullName evidence="4 5">Large ribosomal subunit protein uL29</fullName>
    </recommendedName>
</protein>
<accession>A0A084F1Q9</accession>
<dbReference type="PROSITE" id="PS00579">
    <property type="entry name" value="RIBOSOMAL_L29"/>
    <property type="match status" value="1"/>
</dbReference>
<dbReference type="OrthoDB" id="9815192at2"/>
<evidence type="ECO:0000313" key="6">
    <source>
        <dbReference type="EMBL" id="KEZ24151.1"/>
    </source>
</evidence>
<dbReference type="RefSeq" id="WP_038101551.1">
    <property type="nucleotide sequence ID" value="NZ_JFDP01000002.1"/>
</dbReference>